<dbReference type="Proteomes" id="UP001220478">
    <property type="component" value="Chromosome"/>
</dbReference>
<evidence type="ECO:0000313" key="2">
    <source>
        <dbReference type="Proteomes" id="UP001220478"/>
    </source>
</evidence>
<proteinExistence type="predicted"/>
<keyword evidence="2" id="KW-1185">Reference proteome</keyword>
<accession>A0ABY8C5N9</accession>
<name>A0ABY8C5N9_9FIRM</name>
<gene>
    <name evidence="1" type="ORF">PYS61_00155</name>
</gene>
<evidence type="ECO:0000313" key="1">
    <source>
        <dbReference type="EMBL" id="WEG35609.1"/>
    </source>
</evidence>
<reference evidence="1 2" key="1">
    <citation type="submission" date="2023-02" db="EMBL/GenBank/DDBJ databases">
        <title>Novel Oscillospiraceae bacterial genomes.</title>
        <authorList>
            <person name="Srinivasan S."/>
            <person name="Austin M.N."/>
            <person name="Fiedler T.L."/>
            <person name="Strenk S.M."/>
            <person name="Agnew K.J."/>
            <person name="Nagana Gowda G.A."/>
            <person name="Raftery D."/>
            <person name="Beamer M.A."/>
            <person name="Achilles S.L."/>
            <person name="Wiesenfeld H.C."/>
            <person name="Fredricks D.N."/>
            <person name="Hillier S.L."/>
        </authorList>
    </citation>
    <scope>NUCLEOTIDE SEQUENCE [LARGE SCALE GENOMIC DNA]</scope>
    <source>
        <strain evidence="1 2">CHIC02 1186E3-8</strain>
    </source>
</reference>
<dbReference type="RefSeq" id="WP_315571731.1">
    <property type="nucleotide sequence ID" value="NZ_CP118868.1"/>
</dbReference>
<dbReference type="EMBL" id="CP118868">
    <property type="protein sequence ID" value="WEG35609.1"/>
    <property type="molecule type" value="Genomic_DNA"/>
</dbReference>
<sequence>MIIEVIHGSEKMQRYRRLIITSIVVLVLFLGLQAVQAGINSGFRAYLNKTYPNNKFVLAKPIVRLFPLRYELSVHDMQDKVDFLAKSTYRLRKPAVKHDAQAASDGQNSDLWEPDSQYSDNYKEQKAAKAVNDQAGKLLQHEFHPYVSRYSIQVFYPGKHEKEVRPEARLLIRFNGKIKSREDMSKAILDCTAKIKQLNIPELQAIYFESSVLPLKVDKLAQLGIPAATFVKTEAVKDNNKTGKSNKGKKIQDVKATKVIASGYAHDKFMYCFNYDFSFGELKDELIINGLRVEELYGEVLERFYRPWNFNYNA</sequence>
<organism evidence="1 2">
    <name type="scientific">Amygdalobacter indicium</name>
    <dbReference type="NCBI Taxonomy" id="3029272"/>
    <lineage>
        <taxon>Bacteria</taxon>
        <taxon>Bacillati</taxon>
        <taxon>Bacillota</taxon>
        <taxon>Clostridia</taxon>
        <taxon>Eubacteriales</taxon>
        <taxon>Oscillospiraceae</taxon>
        <taxon>Amygdalobacter</taxon>
    </lineage>
</organism>
<protein>
    <submittedName>
        <fullName evidence="1">Uncharacterized protein</fullName>
    </submittedName>
</protein>